<dbReference type="Pfam" id="PF03061">
    <property type="entry name" value="4HBT"/>
    <property type="match status" value="1"/>
</dbReference>
<feature type="domain" description="Thioesterase" evidence="1">
    <location>
        <begin position="59"/>
        <end position="131"/>
    </location>
</feature>
<organism evidence="2 3">
    <name type="scientific">Oleiphilus messinensis</name>
    <dbReference type="NCBI Taxonomy" id="141451"/>
    <lineage>
        <taxon>Bacteria</taxon>
        <taxon>Pseudomonadati</taxon>
        <taxon>Pseudomonadota</taxon>
        <taxon>Gammaproteobacteria</taxon>
        <taxon>Oceanospirillales</taxon>
        <taxon>Oleiphilaceae</taxon>
        <taxon>Oleiphilus</taxon>
    </lineage>
</organism>
<sequence length="146" mass="16132">MNLRVIAEKAQKTGDYSELVGLIPYAQTIGVTCECFGDDVIFKLPQRASNLGNPILPAIHGGVLGGFMEISASLYLIMYQDTPKLPRIVDFSLDYLRAGLNRDTFVECQLTRQGNRVANVIVNAWQASRTKPIATARAHFIFDALD</sequence>
<dbReference type="Gene3D" id="3.10.129.10">
    <property type="entry name" value="Hotdog Thioesterase"/>
    <property type="match status" value="1"/>
</dbReference>
<keyword evidence="3" id="KW-1185">Reference proteome</keyword>
<dbReference type="EMBL" id="CP021425">
    <property type="protein sequence ID" value="ARU57481.1"/>
    <property type="molecule type" value="Genomic_DNA"/>
</dbReference>
<proteinExistence type="predicted"/>
<dbReference type="RefSeq" id="WP_087462377.1">
    <property type="nucleotide sequence ID" value="NZ_CP021425.1"/>
</dbReference>
<dbReference type="KEGG" id="ome:OLMES_3443"/>
<evidence type="ECO:0000313" key="3">
    <source>
        <dbReference type="Proteomes" id="UP000196027"/>
    </source>
</evidence>
<dbReference type="GO" id="GO:0016790">
    <property type="term" value="F:thiolester hydrolase activity"/>
    <property type="evidence" value="ECO:0007669"/>
    <property type="project" value="UniProtKB-ARBA"/>
</dbReference>
<reference evidence="2 3" key="1">
    <citation type="submission" date="2017-05" db="EMBL/GenBank/DDBJ databases">
        <title>Genomic insights into alkan degradation activity of Oleiphilus messinensis.</title>
        <authorList>
            <person name="Kozyavkin S.A."/>
            <person name="Slesarev A.I."/>
            <person name="Golyshin P.N."/>
            <person name="Korzhenkov A."/>
            <person name="Golyshina O.N."/>
            <person name="Toshchakov S.V."/>
        </authorList>
    </citation>
    <scope>NUCLEOTIDE SEQUENCE [LARGE SCALE GENOMIC DNA]</scope>
    <source>
        <strain evidence="2 3">ME102</strain>
    </source>
</reference>
<gene>
    <name evidence="2" type="ORF">OLMES_3443</name>
</gene>
<protein>
    <submittedName>
        <fullName evidence="2">Thioesterase superfamily protein</fullName>
    </submittedName>
</protein>
<dbReference type="CDD" id="cd03443">
    <property type="entry name" value="PaaI_thioesterase"/>
    <property type="match status" value="1"/>
</dbReference>
<name>A0A1Y0IAI8_9GAMM</name>
<accession>A0A1Y0IAI8</accession>
<dbReference type="Proteomes" id="UP000196027">
    <property type="component" value="Chromosome"/>
</dbReference>
<dbReference type="SUPFAM" id="SSF54637">
    <property type="entry name" value="Thioesterase/thiol ester dehydrase-isomerase"/>
    <property type="match status" value="1"/>
</dbReference>
<evidence type="ECO:0000259" key="1">
    <source>
        <dbReference type="Pfam" id="PF03061"/>
    </source>
</evidence>
<dbReference type="InterPro" id="IPR029069">
    <property type="entry name" value="HotDog_dom_sf"/>
</dbReference>
<dbReference type="OrthoDB" id="9813158at2"/>
<dbReference type="AlphaFoldDB" id="A0A1Y0IAI8"/>
<dbReference type="InterPro" id="IPR006683">
    <property type="entry name" value="Thioestr_dom"/>
</dbReference>
<evidence type="ECO:0000313" key="2">
    <source>
        <dbReference type="EMBL" id="ARU57481.1"/>
    </source>
</evidence>